<dbReference type="GO" id="GO:0046872">
    <property type="term" value="F:metal ion binding"/>
    <property type="evidence" value="ECO:0007669"/>
    <property type="project" value="UniProtKB-KW"/>
</dbReference>
<dbReference type="InterPro" id="IPR025867">
    <property type="entry name" value="MnmE_helical"/>
</dbReference>
<organism evidence="11">
    <name type="scientific">marine metagenome</name>
    <dbReference type="NCBI Taxonomy" id="408172"/>
    <lineage>
        <taxon>unclassified sequences</taxon>
        <taxon>metagenomes</taxon>
        <taxon>ecological metagenomes</taxon>
    </lineage>
</organism>
<proteinExistence type="inferred from homology"/>
<dbReference type="InterPro" id="IPR006073">
    <property type="entry name" value="GTP-bd"/>
</dbReference>
<dbReference type="AlphaFoldDB" id="A0A381NC70"/>
<evidence type="ECO:0000256" key="6">
    <source>
        <dbReference type="ARBA" id="ARBA00022801"/>
    </source>
</evidence>
<dbReference type="GO" id="GO:0005829">
    <property type="term" value="C:cytosol"/>
    <property type="evidence" value="ECO:0007669"/>
    <property type="project" value="TreeGrafter"/>
</dbReference>
<evidence type="ECO:0000259" key="10">
    <source>
        <dbReference type="PROSITE" id="PS51709"/>
    </source>
</evidence>
<gene>
    <name evidence="11" type="ORF">METZ01_LOCUS4961</name>
</gene>
<dbReference type="CDD" id="cd14858">
    <property type="entry name" value="TrmE_N"/>
    <property type="match status" value="1"/>
</dbReference>
<comment type="similarity">
    <text evidence="2">Belongs to the TRAFAC class TrmE-Era-EngA-EngB-Septin-like GTPase superfamily. TrmE GTPase family.</text>
</comment>
<dbReference type="GO" id="GO:0009507">
    <property type="term" value="C:chloroplast"/>
    <property type="evidence" value="ECO:0007669"/>
    <property type="project" value="UniProtKB-SubCell"/>
</dbReference>
<dbReference type="GO" id="GO:0003924">
    <property type="term" value="F:GTPase activity"/>
    <property type="evidence" value="ECO:0007669"/>
    <property type="project" value="InterPro"/>
</dbReference>
<evidence type="ECO:0000256" key="4">
    <source>
        <dbReference type="ARBA" id="ARBA00022723"/>
    </source>
</evidence>
<keyword evidence="9" id="KW-0342">GTP-binding</keyword>
<dbReference type="FunFam" id="3.30.1360.120:FF:000003">
    <property type="entry name" value="tRNA modification GTPase MnmE"/>
    <property type="match status" value="1"/>
</dbReference>
<dbReference type="InterPro" id="IPR027368">
    <property type="entry name" value="MnmE_dom2"/>
</dbReference>
<dbReference type="InterPro" id="IPR031168">
    <property type="entry name" value="G_TrmE"/>
</dbReference>
<dbReference type="Gene3D" id="1.20.120.430">
    <property type="entry name" value="tRNA modification GTPase MnmE domain 2"/>
    <property type="match status" value="1"/>
</dbReference>
<dbReference type="Gene3D" id="3.40.50.300">
    <property type="entry name" value="P-loop containing nucleotide triphosphate hydrolases"/>
    <property type="match status" value="1"/>
</dbReference>
<dbReference type="Gene3D" id="3.30.1360.120">
    <property type="entry name" value="Probable tRNA modification gtpase trme, domain 1"/>
    <property type="match status" value="1"/>
</dbReference>
<keyword evidence="8" id="KW-0630">Potassium</keyword>
<keyword evidence="7" id="KW-0460">Magnesium</keyword>
<dbReference type="Pfam" id="PF10396">
    <property type="entry name" value="TrmE_N"/>
    <property type="match status" value="1"/>
</dbReference>
<evidence type="ECO:0000256" key="3">
    <source>
        <dbReference type="ARBA" id="ARBA00022694"/>
    </source>
</evidence>
<dbReference type="GO" id="GO:0002098">
    <property type="term" value="P:tRNA wobble uridine modification"/>
    <property type="evidence" value="ECO:0007669"/>
    <property type="project" value="TreeGrafter"/>
</dbReference>
<evidence type="ECO:0000313" key="11">
    <source>
        <dbReference type="EMBL" id="SUZ52107.1"/>
    </source>
</evidence>
<dbReference type="InterPro" id="IPR005225">
    <property type="entry name" value="Small_GTP-bd"/>
</dbReference>
<evidence type="ECO:0000256" key="5">
    <source>
        <dbReference type="ARBA" id="ARBA00022741"/>
    </source>
</evidence>
<evidence type="ECO:0000256" key="2">
    <source>
        <dbReference type="ARBA" id="ARBA00011043"/>
    </source>
</evidence>
<dbReference type="GO" id="GO:0005525">
    <property type="term" value="F:GTP binding"/>
    <property type="evidence" value="ECO:0007669"/>
    <property type="project" value="UniProtKB-KW"/>
</dbReference>
<dbReference type="EMBL" id="UINC01000256">
    <property type="protein sequence ID" value="SUZ52107.1"/>
    <property type="molecule type" value="Genomic_DNA"/>
</dbReference>
<dbReference type="CDD" id="cd04164">
    <property type="entry name" value="trmE"/>
    <property type="match status" value="1"/>
</dbReference>
<evidence type="ECO:0000256" key="8">
    <source>
        <dbReference type="ARBA" id="ARBA00022958"/>
    </source>
</evidence>
<accession>A0A381NC70</accession>
<evidence type="ECO:0000256" key="1">
    <source>
        <dbReference type="ARBA" id="ARBA00004229"/>
    </source>
</evidence>
<dbReference type="HAMAP" id="MF_00379">
    <property type="entry name" value="GTPase_MnmE"/>
    <property type="match status" value="1"/>
</dbReference>
<name>A0A381NC70_9ZZZZ</name>
<dbReference type="GO" id="GO:0042802">
    <property type="term" value="F:identical protein binding"/>
    <property type="evidence" value="ECO:0007669"/>
    <property type="project" value="UniProtKB-ARBA"/>
</dbReference>
<dbReference type="InterPro" id="IPR027266">
    <property type="entry name" value="TrmE/GcvT-like"/>
</dbReference>
<protein>
    <recommendedName>
        <fullName evidence="10">TrmE-type G domain-containing protein</fullName>
    </recommendedName>
</protein>
<dbReference type="Pfam" id="PF01926">
    <property type="entry name" value="MMR_HSR1"/>
    <property type="match status" value="1"/>
</dbReference>
<dbReference type="PANTHER" id="PTHR42714">
    <property type="entry name" value="TRNA MODIFICATION GTPASE GTPBP3"/>
    <property type="match status" value="1"/>
</dbReference>
<dbReference type="InterPro" id="IPR004520">
    <property type="entry name" value="GTPase_MnmE"/>
</dbReference>
<dbReference type="NCBIfam" id="TIGR00231">
    <property type="entry name" value="small_GTP"/>
    <property type="match status" value="1"/>
</dbReference>
<keyword evidence="6" id="KW-0378">Hydrolase</keyword>
<dbReference type="SUPFAM" id="SSF116878">
    <property type="entry name" value="TrmE connector domain"/>
    <property type="match status" value="1"/>
</dbReference>
<keyword evidence="4" id="KW-0479">Metal-binding</keyword>
<dbReference type="PROSITE" id="PS51709">
    <property type="entry name" value="G_TRME"/>
    <property type="match status" value="1"/>
</dbReference>
<dbReference type="Pfam" id="PF12631">
    <property type="entry name" value="MnmE_helical"/>
    <property type="match status" value="1"/>
</dbReference>
<dbReference type="NCBIfam" id="TIGR00450">
    <property type="entry name" value="mnmE_trmE_thdF"/>
    <property type="match status" value="1"/>
</dbReference>
<evidence type="ECO:0000256" key="7">
    <source>
        <dbReference type="ARBA" id="ARBA00022842"/>
    </source>
</evidence>
<reference evidence="11" key="1">
    <citation type="submission" date="2018-05" db="EMBL/GenBank/DDBJ databases">
        <authorList>
            <person name="Lanie J.A."/>
            <person name="Ng W.-L."/>
            <person name="Kazmierczak K.M."/>
            <person name="Andrzejewski T.M."/>
            <person name="Davidsen T.M."/>
            <person name="Wayne K.J."/>
            <person name="Tettelin H."/>
            <person name="Glass J.I."/>
            <person name="Rusch D."/>
            <person name="Podicherti R."/>
            <person name="Tsui H.-C.T."/>
            <person name="Winkler M.E."/>
        </authorList>
    </citation>
    <scope>NUCLEOTIDE SEQUENCE</scope>
</reference>
<sequence>MYNEGTIIALSSPPGSGAISIIRLSGKDAIDITDKVFKSNSNKPLSKLEGQSLTYGVISDGKEVIDEVVVSIYRAPHSYTGENIVEISCHGSPYIQQKIISTYLDKKVRLASPGEFTLRAYLNNKKDLSQAEAVSDLIASESKEAHRVAMDQMRGGYSGEIELLREKLIDFKSLIELELDFSEEDVEFANRGDLNKLLDELDTKLSKLIDSFSYGNVIKEGVTVTIAGKPNSGKSSLLNAILNDDKAIVSEIPGTTRDAIEDICVINGIKFRFIDTAGIRETKDKVESMGVEKAKSKVGKSRILIYLYDRADITFEELKSEIKTFKRDDLQIYLVENKIDLLTNLTTDDLKDKLNNHFNIKEVNLMRISTLESKYIDKLKLELSKNINLSTESNVVVSNARHLNALKKSISAIESVKKGLKDGLSGDLLSVDLNEAILNISIITGKIDIDQDILGSIFSKFCIGK</sequence>
<feature type="domain" description="TrmE-type G" evidence="10">
    <location>
        <begin position="221"/>
        <end position="388"/>
    </location>
</feature>
<keyword evidence="3" id="KW-0819">tRNA processing</keyword>
<evidence type="ECO:0000256" key="9">
    <source>
        <dbReference type="ARBA" id="ARBA00023134"/>
    </source>
</evidence>
<comment type="subcellular location">
    <subcellularLocation>
        <location evidence="1">Plastid</location>
        <location evidence="1">Chloroplast</location>
    </subcellularLocation>
</comment>
<dbReference type="InterPro" id="IPR027417">
    <property type="entry name" value="P-loop_NTPase"/>
</dbReference>
<dbReference type="GO" id="GO:0030488">
    <property type="term" value="P:tRNA methylation"/>
    <property type="evidence" value="ECO:0007669"/>
    <property type="project" value="TreeGrafter"/>
</dbReference>
<keyword evidence="5" id="KW-0547">Nucleotide-binding</keyword>
<dbReference type="InterPro" id="IPR018948">
    <property type="entry name" value="GTP-bd_TrmE_N"/>
</dbReference>
<dbReference type="SUPFAM" id="SSF52540">
    <property type="entry name" value="P-loop containing nucleoside triphosphate hydrolases"/>
    <property type="match status" value="1"/>
</dbReference>
<dbReference type="PANTHER" id="PTHR42714:SF2">
    <property type="entry name" value="TRNA MODIFICATION GTPASE GTPBP3, MITOCHONDRIAL"/>
    <property type="match status" value="1"/>
</dbReference>